<evidence type="ECO:0000313" key="5">
    <source>
        <dbReference type="EMBL" id="KAF7565763.1"/>
    </source>
</evidence>
<dbReference type="SUPFAM" id="SSF56112">
    <property type="entry name" value="Protein kinase-like (PK-like)"/>
    <property type="match status" value="1"/>
</dbReference>
<gene>
    <name evidence="5" type="ORF">PtrM4_051970</name>
</gene>
<sequence>MPFLGAGKSGVVNGIDAERVLKRYHDDDGRETEHIVYKRLGSHPSIAKLLEIRTDGSIVLERGTPLRSICRGPSTNEIPIETKIRWLKQAAEGYQYLHSCGIIHGDVGSHNLILTKQDCIKLIDFEGCGVDGGGAMSCYEWFSYRPSMPRVSSDTDVFAFGCMIYELLTGRPPHYEFEGLDNQVEELYEAQQFPDTTDLSLGQLIRNCWNSNASSMADIIRELDAYPA</sequence>
<dbReference type="KEGG" id="ptrr:6344924"/>
<protein>
    <submittedName>
        <fullName evidence="5">SPS1, Serine-threonine protein kinase</fullName>
    </submittedName>
</protein>
<dbReference type="RefSeq" id="XP_001936993.2">
    <property type="nucleotide sequence ID" value="XM_001936958.2"/>
</dbReference>
<dbReference type="EMBL" id="NQIK02000010">
    <property type="protein sequence ID" value="KAF7565763.1"/>
    <property type="molecule type" value="Genomic_DNA"/>
</dbReference>
<dbReference type="AlphaFoldDB" id="A0A2W1EBE8"/>
<reference evidence="5" key="1">
    <citation type="journal article" date="2018" name="BMC Genomics">
        <title>Comparative genomics of the wheat fungal pathogen Pyrenophora tritici-repentis reveals chromosomal variations and genome plasticity.</title>
        <authorList>
            <person name="Moolhuijzen P."/>
            <person name="See P.T."/>
            <person name="Hane J.K."/>
            <person name="Shi G."/>
            <person name="Liu Z."/>
            <person name="Oliver R.P."/>
            <person name="Moffat C.S."/>
        </authorList>
    </citation>
    <scope>NUCLEOTIDE SEQUENCE [LARGE SCALE GENOMIC DNA]</scope>
    <source>
        <strain evidence="5">M4</strain>
    </source>
</reference>
<evidence type="ECO:0000256" key="1">
    <source>
        <dbReference type="ARBA" id="ARBA00022679"/>
    </source>
</evidence>
<accession>A0A2W1EBE8</accession>
<dbReference type="GO" id="GO:0005524">
    <property type="term" value="F:ATP binding"/>
    <property type="evidence" value="ECO:0007669"/>
    <property type="project" value="UniProtKB-KW"/>
</dbReference>
<dbReference type="InterPro" id="IPR011009">
    <property type="entry name" value="Kinase-like_dom_sf"/>
</dbReference>
<dbReference type="Pfam" id="PF07714">
    <property type="entry name" value="PK_Tyr_Ser-Thr"/>
    <property type="match status" value="1"/>
</dbReference>
<comment type="caution">
    <text evidence="5">The sequence shown here is derived from an EMBL/GenBank/DDBJ whole genome shotgun (WGS) entry which is preliminary data.</text>
</comment>
<dbReference type="Gene3D" id="1.10.510.10">
    <property type="entry name" value="Transferase(Phosphotransferase) domain 1"/>
    <property type="match status" value="1"/>
</dbReference>
<evidence type="ECO:0000256" key="2">
    <source>
        <dbReference type="ARBA" id="ARBA00022741"/>
    </source>
</evidence>
<dbReference type="GO" id="GO:0004674">
    <property type="term" value="F:protein serine/threonine kinase activity"/>
    <property type="evidence" value="ECO:0007669"/>
    <property type="project" value="TreeGrafter"/>
</dbReference>
<evidence type="ECO:0000256" key="4">
    <source>
        <dbReference type="ARBA" id="ARBA00022840"/>
    </source>
</evidence>
<dbReference type="OrthoDB" id="1668230at2759"/>
<evidence type="ECO:0000256" key="3">
    <source>
        <dbReference type="ARBA" id="ARBA00022777"/>
    </source>
</evidence>
<organism evidence="5 6">
    <name type="scientific">Pyrenophora tritici-repentis</name>
    <dbReference type="NCBI Taxonomy" id="45151"/>
    <lineage>
        <taxon>Eukaryota</taxon>
        <taxon>Fungi</taxon>
        <taxon>Dikarya</taxon>
        <taxon>Ascomycota</taxon>
        <taxon>Pezizomycotina</taxon>
        <taxon>Dothideomycetes</taxon>
        <taxon>Pleosporomycetidae</taxon>
        <taxon>Pleosporales</taxon>
        <taxon>Pleosporineae</taxon>
        <taxon>Pleosporaceae</taxon>
        <taxon>Pyrenophora</taxon>
    </lineage>
</organism>
<keyword evidence="3 5" id="KW-0418">Kinase</keyword>
<dbReference type="InterPro" id="IPR051681">
    <property type="entry name" value="Ser/Thr_Kinases-Pseudokinases"/>
</dbReference>
<keyword evidence="2" id="KW-0547">Nucleotide-binding</keyword>
<dbReference type="PROSITE" id="PS50011">
    <property type="entry name" value="PROTEIN_KINASE_DOM"/>
    <property type="match status" value="1"/>
</dbReference>
<dbReference type="InterPro" id="IPR001245">
    <property type="entry name" value="Ser-Thr/Tyr_kinase_cat_dom"/>
</dbReference>
<dbReference type="PANTHER" id="PTHR44329:SF288">
    <property type="entry name" value="MITOGEN-ACTIVATED PROTEIN KINASE KINASE KINASE 20"/>
    <property type="match status" value="1"/>
</dbReference>
<dbReference type="InterPro" id="IPR000719">
    <property type="entry name" value="Prot_kinase_dom"/>
</dbReference>
<dbReference type="Proteomes" id="UP000245464">
    <property type="component" value="Chromosome 10"/>
</dbReference>
<keyword evidence="1" id="KW-0808">Transferase</keyword>
<keyword evidence="4" id="KW-0067">ATP-binding</keyword>
<name>A0A2W1EBE8_9PLEO</name>
<dbReference type="PANTHER" id="PTHR44329">
    <property type="entry name" value="SERINE/THREONINE-PROTEIN KINASE TNNI3K-RELATED"/>
    <property type="match status" value="1"/>
</dbReference>
<proteinExistence type="predicted"/>
<dbReference type="GeneID" id="6344924"/>
<evidence type="ECO:0000313" key="6">
    <source>
        <dbReference type="Proteomes" id="UP000245464"/>
    </source>
</evidence>